<protein>
    <submittedName>
        <fullName evidence="2">Uncharacterized protein</fullName>
    </submittedName>
</protein>
<proteinExistence type="predicted"/>
<reference evidence="2 3" key="1">
    <citation type="journal article" date="2023" name="PLoS ONE">
        <title>Complete genome assembly of Hawai'i environmental nontuberculous mycobacteria reveals unexpected co-isolation with methylobacteria.</title>
        <authorList>
            <person name="Hendrix J."/>
            <person name="Epperson L.E."/>
            <person name="Tong E.I."/>
            <person name="Chan Y.L."/>
            <person name="Hasan N.A."/>
            <person name="Dawrs S.N."/>
            <person name="Norton G.J."/>
            <person name="Virdi R."/>
            <person name="Crooks J.L."/>
            <person name="Chan E.D."/>
            <person name="Honda J.R."/>
            <person name="Strong M."/>
        </authorList>
    </citation>
    <scope>NUCLEOTIDE SEQUENCE [LARGE SCALE GENOMIC DNA]</scope>
    <source>
        <strain evidence="2 3">NJH_HI04-1</strain>
    </source>
</reference>
<evidence type="ECO:0000313" key="2">
    <source>
        <dbReference type="EMBL" id="MEN3238966.1"/>
    </source>
</evidence>
<feature type="region of interest" description="Disordered" evidence="1">
    <location>
        <begin position="59"/>
        <end position="105"/>
    </location>
</feature>
<organism evidence="2 3">
    <name type="scientific">Methylobacterium ajmalii</name>
    <dbReference type="NCBI Taxonomy" id="2738439"/>
    <lineage>
        <taxon>Bacteria</taxon>
        <taxon>Pseudomonadati</taxon>
        <taxon>Pseudomonadota</taxon>
        <taxon>Alphaproteobacteria</taxon>
        <taxon>Hyphomicrobiales</taxon>
        <taxon>Methylobacteriaceae</taxon>
        <taxon>Methylobacterium</taxon>
    </lineage>
</organism>
<dbReference type="RefSeq" id="WP_346013913.1">
    <property type="nucleotide sequence ID" value="NZ_JAQYXP010000010.1"/>
</dbReference>
<name>A0ABV0A5C3_9HYPH</name>
<keyword evidence="3" id="KW-1185">Reference proteome</keyword>
<feature type="compositionally biased region" description="Low complexity" evidence="1">
    <location>
        <begin position="60"/>
        <end position="71"/>
    </location>
</feature>
<evidence type="ECO:0000256" key="1">
    <source>
        <dbReference type="SAM" id="MobiDB-lite"/>
    </source>
</evidence>
<sequence length="105" mass="11775">MKFRRYYIGDIVCDTPDGEETRPMVMVLQRRETKDMHGNKIISQIVGCPFCEGHHEHSDGPGFNGPNCGGPSDPPRTDYLVLPSPLRPVPQGTAYPKEPKRRRAA</sequence>
<dbReference type="EMBL" id="JAQYXP010000010">
    <property type="protein sequence ID" value="MEN3238966.1"/>
    <property type="molecule type" value="Genomic_DNA"/>
</dbReference>
<evidence type="ECO:0000313" key="3">
    <source>
        <dbReference type="Proteomes" id="UP001407347"/>
    </source>
</evidence>
<accession>A0ABV0A5C3</accession>
<dbReference type="Proteomes" id="UP001407347">
    <property type="component" value="Unassembled WGS sequence"/>
</dbReference>
<gene>
    <name evidence="2" type="ORF">PUR29_36635</name>
</gene>
<comment type="caution">
    <text evidence="2">The sequence shown here is derived from an EMBL/GenBank/DDBJ whole genome shotgun (WGS) entry which is preliminary data.</text>
</comment>